<protein>
    <submittedName>
        <fullName evidence="2">Leucine-rich repeat domain-containing protein</fullName>
    </submittedName>
</protein>
<reference evidence="2" key="1">
    <citation type="submission" date="2020-02" db="EMBL/GenBank/DDBJ databases">
        <authorList>
            <person name="Hongo Y."/>
            <person name="Kimura K."/>
            <person name="Takaki Y."/>
            <person name="Tomaru Y."/>
        </authorList>
    </citation>
    <scope>NUCLEOTIDE SEQUENCE</scope>
    <source>
        <strain evidence="2">NIES-3715</strain>
    </source>
</reference>
<reference evidence="2 6" key="2">
    <citation type="journal article" date="2021" name="Sci. Rep.">
        <title>The genome of the diatom Chaetoceros tenuissimus carries an ancient integrated fragment of an extant virus.</title>
        <authorList>
            <person name="Hongo Y."/>
            <person name="Kimura K."/>
            <person name="Takaki Y."/>
            <person name="Yoshida Y."/>
            <person name="Baba S."/>
            <person name="Kobayashi G."/>
            <person name="Nagasaki K."/>
            <person name="Hano T."/>
            <person name="Tomaru Y."/>
        </authorList>
    </citation>
    <scope>NUCLEOTIDE SEQUENCE [LARGE SCALE GENOMIC DNA]</scope>
    <source>
        <strain evidence="2 6">NIES-3715</strain>
    </source>
</reference>
<evidence type="ECO:0000313" key="4">
    <source>
        <dbReference type="EMBL" id="GFH60580.1"/>
    </source>
</evidence>
<evidence type="ECO:0000313" key="2">
    <source>
        <dbReference type="EMBL" id="GFH49244.1"/>
    </source>
</evidence>
<evidence type="ECO:0000313" key="5">
    <source>
        <dbReference type="EMBL" id="GFH61108.1"/>
    </source>
</evidence>
<dbReference type="Pfam" id="PF13306">
    <property type="entry name" value="LRR_5"/>
    <property type="match status" value="1"/>
</dbReference>
<comment type="caution">
    <text evidence="2">The sequence shown here is derived from an EMBL/GenBank/DDBJ whole genome shotgun (WGS) entry which is preliminary data.</text>
</comment>
<keyword evidence="6" id="KW-1185">Reference proteome</keyword>
<evidence type="ECO:0000313" key="1">
    <source>
        <dbReference type="EMBL" id="GFH48070.1"/>
    </source>
</evidence>
<dbReference type="EMBL" id="BLLK01000038">
    <property type="protein sequence ID" value="GFH49244.1"/>
    <property type="molecule type" value="Genomic_DNA"/>
</dbReference>
<dbReference type="InterPro" id="IPR032675">
    <property type="entry name" value="LRR_dom_sf"/>
</dbReference>
<dbReference type="InterPro" id="IPR053139">
    <property type="entry name" value="Surface_bspA-like"/>
</dbReference>
<proteinExistence type="predicted"/>
<sequence length="269" mass="31054">MSWIEFDELRQLKPGVQMYHGKITFVYNGEVIYDWKNDKPLVYGETERKSWRVIIVLPGVSDIPFKSFYKCENLKIVIMPTVKHIRRSAFMYCKRLRSVVFSENLEVIGSFAFAACIRLRSIFIPLSCTHIFGDAFFYCEKLLICSIGNPSIGIHVFDGSELMKRSPFTRNRNGRYNDYDAISRWVTSLNGDTDEFSLHRACASCTPNTEDIYEIFKNQGLKSLAKTNEIGVTPSQYLEQNPFSDLSAQKLINRYVLEMMGEIPNISRN</sequence>
<name>A0AAD3CR23_9STRA</name>
<dbReference type="EMBL" id="BLLK01000071">
    <property type="protein sequence ID" value="GFH61108.1"/>
    <property type="molecule type" value="Genomic_DNA"/>
</dbReference>
<organism evidence="2 6">
    <name type="scientific">Chaetoceros tenuissimus</name>
    <dbReference type="NCBI Taxonomy" id="426638"/>
    <lineage>
        <taxon>Eukaryota</taxon>
        <taxon>Sar</taxon>
        <taxon>Stramenopiles</taxon>
        <taxon>Ochrophyta</taxon>
        <taxon>Bacillariophyta</taxon>
        <taxon>Coscinodiscophyceae</taxon>
        <taxon>Chaetocerotophycidae</taxon>
        <taxon>Chaetocerotales</taxon>
        <taxon>Chaetocerotaceae</taxon>
        <taxon>Chaetoceros</taxon>
    </lineage>
</organism>
<gene>
    <name evidence="1" type="ORF">CTEN210_04546</name>
    <name evidence="2" type="ORF">CTEN210_05720</name>
    <name evidence="3" type="ORF">CTEN210_15663</name>
    <name evidence="4" type="ORF">CTEN210_17056</name>
    <name evidence="5" type="ORF">CTEN210_17584</name>
</gene>
<dbReference type="EMBL" id="BLLK01000027">
    <property type="protein sequence ID" value="GFH48070.1"/>
    <property type="molecule type" value="Genomic_DNA"/>
</dbReference>
<dbReference type="Proteomes" id="UP001054902">
    <property type="component" value="Unassembled WGS sequence"/>
</dbReference>
<dbReference type="EMBL" id="BLLK01000062">
    <property type="protein sequence ID" value="GFH59187.1"/>
    <property type="molecule type" value="Genomic_DNA"/>
</dbReference>
<dbReference type="EMBL" id="BLLK01000069">
    <property type="protein sequence ID" value="GFH60580.1"/>
    <property type="molecule type" value="Genomic_DNA"/>
</dbReference>
<dbReference type="PANTHER" id="PTHR45661:SF3">
    <property type="entry name" value="IG-LIKE DOMAIN-CONTAINING PROTEIN"/>
    <property type="match status" value="1"/>
</dbReference>
<evidence type="ECO:0000313" key="3">
    <source>
        <dbReference type="EMBL" id="GFH59187.1"/>
    </source>
</evidence>
<dbReference type="InterPro" id="IPR026906">
    <property type="entry name" value="LRR_5"/>
</dbReference>
<dbReference type="Gene3D" id="3.80.10.10">
    <property type="entry name" value="Ribonuclease Inhibitor"/>
    <property type="match status" value="1"/>
</dbReference>
<evidence type="ECO:0000313" key="6">
    <source>
        <dbReference type="Proteomes" id="UP001054902"/>
    </source>
</evidence>
<dbReference type="PANTHER" id="PTHR45661">
    <property type="entry name" value="SURFACE ANTIGEN"/>
    <property type="match status" value="1"/>
</dbReference>
<dbReference type="AlphaFoldDB" id="A0AAD3CR23"/>
<accession>A0AAD3CR23</accession>
<dbReference type="SUPFAM" id="SSF52058">
    <property type="entry name" value="L domain-like"/>
    <property type="match status" value="1"/>
</dbReference>